<name>A0ABZ1CBB9_9BACT</name>
<evidence type="ECO:0000256" key="1">
    <source>
        <dbReference type="SAM" id="Phobius"/>
    </source>
</evidence>
<dbReference type="EMBL" id="CP139781">
    <property type="protein sequence ID" value="WRQ88851.1"/>
    <property type="molecule type" value="Genomic_DNA"/>
</dbReference>
<proteinExistence type="predicted"/>
<evidence type="ECO:0000313" key="2">
    <source>
        <dbReference type="EMBL" id="WRQ88851.1"/>
    </source>
</evidence>
<keyword evidence="1" id="KW-0812">Transmembrane</keyword>
<gene>
    <name evidence="2" type="ORF">K1X11_005500</name>
</gene>
<reference evidence="2 3" key="1">
    <citation type="submission" date="2021-08" db="EMBL/GenBank/DDBJ databases">
        <authorList>
            <person name="Zhang D."/>
            <person name="Zhang A."/>
            <person name="Wang L."/>
        </authorList>
    </citation>
    <scope>NUCLEOTIDE SEQUENCE [LARGE SCALE GENOMIC DNA]</scope>
    <source>
        <strain evidence="2 3">WL0086</strain>
    </source>
</reference>
<keyword evidence="3" id="KW-1185">Reference proteome</keyword>
<feature type="transmembrane region" description="Helical" evidence="1">
    <location>
        <begin position="78"/>
        <end position="96"/>
    </location>
</feature>
<keyword evidence="1" id="KW-0472">Membrane</keyword>
<reference evidence="2 3" key="2">
    <citation type="submission" date="2023-12" db="EMBL/GenBank/DDBJ databases">
        <title>Description of an unclassified Opitutus bacterium of Verrucomicrobiota.</title>
        <authorList>
            <person name="Zhang D.-F."/>
        </authorList>
    </citation>
    <scope>NUCLEOTIDE SEQUENCE [LARGE SCALE GENOMIC DNA]</scope>
    <source>
        <strain evidence="2 3">WL0086</strain>
    </source>
</reference>
<feature type="transmembrane region" description="Helical" evidence="1">
    <location>
        <begin position="12"/>
        <end position="34"/>
    </location>
</feature>
<keyword evidence="1" id="KW-1133">Transmembrane helix</keyword>
<accession>A0ABZ1CBB9</accession>
<sequence length="106" mass="11883">MTDTILHVCASALSIAMVVVFVGGFTASITLLFFGDPEAIEKRRTTSSLFLGSPMTPIECYKQEAWIMWKIRDRCFKAFLISVLVWVLLYAVSMFMEAPILSAPIK</sequence>
<organism evidence="2 3">
    <name type="scientific">Actomonas aquatica</name>
    <dbReference type="NCBI Taxonomy" id="2866162"/>
    <lineage>
        <taxon>Bacteria</taxon>
        <taxon>Pseudomonadati</taxon>
        <taxon>Verrucomicrobiota</taxon>
        <taxon>Opitutia</taxon>
        <taxon>Opitutales</taxon>
        <taxon>Opitutaceae</taxon>
        <taxon>Actomonas</taxon>
    </lineage>
</organism>
<dbReference type="Proteomes" id="UP000738431">
    <property type="component" value="Chromosome"/>
</dbReference>
<protein>
    <submittedName>
        <fullName evidence="2">Uncharacterized protein</fullName>
    </submittedName>
</protein>
<dbReference type="RefSeq" id="WP_221033097.1">
    <property type="nucleotide sequence ID" value="NZ_CP139781.1"/>
</dbReference>
<evidence type="ECO:0000313" key="3">
    <source>
        <dbReference type="Proteomes" id="UP000738431"/>
    </source>
</evidence>